<dbReference type="GO" id="GO:0016757">
    <property type="term" value="F:glycosyltransferase activity"/>
    <property type="evidence" value="ECO:0007669"/>
    <property type="project" value="UniProtKB-KW"/>
</dbReference>
<evidence type="ECO:0000259" key="2">
    <source>
        <dbReference type="Pfam" id="PF00535"/>
    </source>
</evidence>
<organism evidence="3 4">
    <name type="scientific">Streptococcus wuxiensis</name>
    <dbReference type="NCBI Taxonomy" id="3095078"/>
    <lineage>
        <taxon>Bacteria</taxon>
        <taxon>Bacillati</taxon>
        <taxon>Bacillota</taxon>
        <taxon>Bacilli</taxon>
        <taxon>Lactobacillales</taxon>
        <taxon>Streptococcaceae</taxon>
        <taxon>Streptococcus</taxon>
    </lineage>
</organism>
<comment type="caution">
    <text evidence="3">The sequence shown here is derived from an EMBL/GenBank/DDBJ whole genome shotgun (WGS) entry which is preliminary data.</text>
</comment>
<keyword evidence="1" id="KW-0812">Transmembrane</keyword>
<evidence type="ECO:0000313" key="3">
    <source>
        <dbReference type="EMBL" id="MDY4337319.1"/>
    </source>
</evidence>
<keyword evidence="4" id="KW-1185">Reference proteome</keyword>
<dbReference type="Gene3D" id="3.90.550.10">
    <property type="entry name" value="Spore Coat Polysaccharide Biosynthesis Protein SpsA, Chain A"/>
    <property type="match status" value="1"/>
</dbReference>
<dbReference type="InterPro" id="IPR029044">
    <property type="entry name" value="Nucleotide-diphossugar_trans"/>
</dbReference>
<accession>A0ABU5FR42</accession>
<keyword evidence="1" id="KW-1133">Transmembrane helix</keyword>
<dbReference type="InterPro" id="IPR050256">
    <property type="entry name" value="Glycosyltransferase_2"/>
</dbReference>
<dbReference type="EC" id="2.4.-.-" evidence="3"/>
<keyword evidence="1" id="KW-0472">Membrane</keyword>
<dbReference type="InterPro" id="IPR001173">
    <property type="entry name" value="Glyco_trans_2-like"/>
</dbReference>
<dbReference type="NCBIfam" id="NF047588">
    <property type="entry name" value="GlcsyltransPgfSStrep"/>
    <property type="match status" value="1"/>
</dbReference>
<gene>
    <name evidence="3" type="ORF">SPC83_04135</name>
</gene>
<keyword evidence="3" id="KW-0808">Transferase</keyword>
<reference evidence="3 4" key="1">
    <citation type="submission" date="2023-11" db="EMBL/GenBank/DDBJ databases">
        <title>Streptococcus wuxiensis sp. nov., Streptococcus jiangnanensis sp. nov., Streptococcus fermentans sp. nov., three novel members of the genus Streptococcus isolated from breast milk.</title>
        <authorList>
            <person name="Zhou Y."/>
            <person name="Yang B."/>
        </authorList>
    </citation>
    <scope>NUCLEOTIDE SEQUENCE [LARGE SCALE GENOMIC DNA]</scope>
    <source>
        <strain evidence="3 4">21WXBC0057M1</strain>
    </source>
</reference>
<dbReference type="PANTHER" id="PTHR48090:SF8">
    <property type="entry name" value="GLYCOSYLTRANSFERASE CSBB-RELATED"/>
    <property type="match status" value="1"/>
</dbReference>
<dbReference type="EMBL" id="JAXHDO010000002">
    <property type="protein sequence ID" value="MDY4337319.1"/>
    <property type="molecule type" value="Genomic_DNA"/>
</dbReference>
<sequence length="319" mass="36400">MKLSILITLLNEELVLAQTHKAISEQLDSMILSEQLSDYEILYVDDGSSDSTLELIDAIANQHPRVKYISFSRNFGRESGILAGFKYATGDAVMVMDGDLQHPPYLIPLFVEAYKEGYDIVSGQRSREGESFLGSFFARSFYKFSNHSMDVKLTDGKSELRLLSKRAVDVFVSLPEYNRFNKGLYEWIGFKEKVIPYKNEVRKAGKSKFGFKKSMNYAFQGIISFNDRPLRICIQFGFVSMALSLLYIVYEFCKFIFSSDYTSGYFTTIAAIILFSSVQLIFIGVLGEYIGKIYYEVKQRPHFIIAKSNIDQAEKDKIG</sequence>
<evidence type="ECO:0000313" key="4">
    <source>
        <dbReference type="Proteomes" id="UP001272345"/>
    </source>
</evidence>
<feature type="transmembrane region" description="Helical" evidence="1">
    <location>
        <begin position="265"/>
        <end position="286"/>
    </location>
</feature>
<evidence type="ECO:0000256" key="1">
    <source>
        <dbReference type="SAM" id="Phobius"/>
    </source>
</evidence>
<dbReference type="Proteomes" id="UP001272345">
    <property type="component" value="Unassembled WGS sequence"/>
</dbReference>
<dbReference type="SUPFAM" id="SSF53448">
    <property type="entry name" value="Nucleotide-diphospho-sugar transferases"/>
    <property type="match status" value="1"/>
</dbReference>
<proteinExistence type="predicted"/>
<keyword evidence="3" id="KW-0328">Glycosyltransferase</keyword>
<name>A0ABU5FR42_9STRE</name>
<dbReference type="Pfam" id="PF00535">
    <property type="entry name" value="Glycos_transf_2"/>
    <property type="match status" value="1"/>
</dbReference>
<protein>
    <submittedName>
        <fullName evidence="3">Glycosyltransferase family 2 protein</fullName>
        <ecNumber evidence="3">2.4.-.-</ecNumber>
    </submittedName>
</protein>
<dbReference type="PANTHER" id="PTHR48090">
    <property type="entry name" value="UNDECAPRENYL-PHOSPHATE 4-DEOXY-4-FORMAMIDO-L-ARABINOSE TRANSFERASE-RELATED"/>
    <property type="match status" value="1"/>
</dbReference>
<dbReference type="RefSeq" id="WP_320693693.1">
    <property type="nucleotide sequence ID" value="NZ_JAXHDO010000002.1"/>
</dbReference>
<feature type="domain" description="Glycosyltransferase 2-like" evidence="2">
    <location>
        <begin position="4"/>
        <end position="138"/>
    </location>
</feature>
<dbReference type="CDD" id="cd04187">
    <property type="entry name" value="DPM1_like_bac"/>
    <property type="match status" value="1"/>
</dbReference>
<feature type="transmembrane region" description="Helical" evidence="1">
    <location>
        <begin position="234"/>
        <end position="253"/>
    </location>
</feature>